<sequence length="260" mass="29375">MAMRTFQNWLESQNLKEHVKNPNIEVGDFSYYSGFYHSKSFEDQAVRYLLGDASTQDEWHSGQFGEVDRLHIGKFCSIASGATFMMAGNQGHRLDWVSTFPFSEDVFGQDVKNGFLRAGDTVVGNDVWIGSEAMIMPGVKIGDVAVIGARAVISKSVDAYTVVVGNNIVIKQRFDEETVTLLLELRWWDWPLEHIQGAMKWLCSGRIDELERYYLENVRGLAYVRATQKTLIILTLLVTGFRSRLSSFSPLKPSTPVCRC</sequence>
<evidence type="ECO:0000256" key="4">
    <source>
        <dbReference type="ARBA" id="ARBA00022679"/>
    </source>
</evidence>
<dbReference type="PROSITE" id="PS00101">
    <property type="entry name" value="HEXAPEP_TRANSFERASES"/>
    <property type="match status" value="1"/>
</dbReference>
<dbReference type="InterPro" id="IPR011004">
    <property type="entry name" value="Trimer_LpxA-like_sf"/>
</dbReference>
<reference evidence="9" key="1">
    <citation type="journal article" date="2015" name="MBio">
        <title>Eco-Evolutionary Dynamics of Episomes among Ecologically Cohesive Bacterial Populations.</title>
        <authorList>
            <person name="Xue H."/>
            <person name="Cordero O.X."/>
            <person name="Camas F.M."/>
            <person name="Trimble W."/>
            <person name="Meyer F."/>
            <person name="Guglielmini J."/>
            <person name="Rocha E.P."/>
            <person name="Polz M.F."/>
        </authorList>
    </citation>
    <scope>NUCLEOTIDE SEQUENCE</scope>
    <source>
        <strain evidence="9">FF_472</strain>
    </source>
</reference>
<accession>A0A0H3ZVT2</accession>
<evidence type="ECO:0000313" key="9">
    <source>
        <dbReference type="EMBL" id="AKN37979.1"/>
    </source>
</evidence>
<dbReference type="CDD" id="cd03349">
    <property type="entry name" value="LbH_XAT"/>
    <property type="match status" value="1"/>
</dbReference>
<dbReference type="GO" id="GO:0046677">
    <property type="term" value="P:response to antibiotic"/>
    <property type="evidence" value="ECO:0007669"/>
    <property type="project" value="UniProtKB-KW"/>
</dbReference>
<evidence type="ECO:0000256" key="7">
    <source>
        <dbReference type="ARBA" id="ARBA00023315"/>
    </source>
</evidence>
<keyword evidence="5" id="KW-0677">Repeat</keyword>
<comment type="catalytic activity">
    <reaction evidence="8">
        <text>chloramphenicol + acetyl-CoA = chloramphenicol 3-acetate + CoA</text>
        <dbReference type="Rhea" id="RHEA:18421"/>
        <dbReference type="ChEBI" id="CHEBI:16730"/>
        <dbReference type="ChEBI" id="CHEBI:17698"/>
        <dbReference type="ChEBI" id="CHEBI:57287"/>
        <dbReference type="ChEBI" id="CHEBI:57288"/>
        <dbReference type="EC" id="2.3.1.28"/>
    </reaction>
</comment>
<keyword evidence="6" id="KW-0046">Antibiotic resistance</keyword>
<dbReference type="InterPro" id="IPR018357">
    <property type="entry name" value="Hexapep_transf_CS"/>
</dbReference>
<dbReference type="PANTHER" id="PTHR43300:SF12">
    <property type="entry name" value="CHLORAMPHENICOL ACETYLTRANSFERASE"/>
    <property type="match status" value="1"/>
</dbReference>
<keyword evidence="7 9" id="KW-0012">Acyltransferase</keyword>
<evidence type="ECO:0000256" key="8">
    <source>
        <dbReference type="ARBA" id="ARBA00047633"/>
    </source>
</evidence>
<comment type="similarity">
    <text evidence="1">Belongs to the transferase hexapeptide repeat family.</text>
</comment>
<evidence type="ECO:0000256" key="2">
    <source>
        <dbReference type="ARBA" id="ARBA00013235"/>
    </source>
</evidence>
<dbReference type="SUPFAM" id="SSF51161">
    <property type="entry name" value="Trimeric LpxA-like enzymes"/>
    <property type="match status" value="1"/>
</dbReference>
<organism evidence="9">
    <name type="scientific">Enterovibrio norvegicus</name>
    <dbReference type="NCBI Taxonomy" id="188144"/>
    <lineage>
        <taxon>Bacteria</taxon>
        <taxon>Pseudomonadati</taxon>
        <taxon>Pseudomonadota</taxon>
        <taxon>Gammaproteobacteria</taxon>
        <taxon>Vibrionales</taxon>
        <taxon>Vibrionaceae</taxon>
        <taxon>Enterovibrio</taxon>
    </lineage>
</organism>
<protein>
    <recommendedName>
        <fullName evidence="3">Chloramphenicol acetyltransferase</fullName>
        <ecNumber evidence="2">2.3.1.28</ecNumber>
    </recommendedName>
</protein>
<dbReference type="PANTHER" id="PTHR43300">
    <property type="entry name" value="ACETYLTRANSFERASE"/>
    <property type="match status" value="1"/>
</dbReference>
<keyword evidence="4 9" id="KW-0808">Transferase</keyword>
<evidence type="ECO:0000256" key="5">
    <source>
        <dbReference type="ARBA" id="ARBA00022737"/>
    </source>
</evidence>
<dbReference type="Gene3D" id="2.160.10.10">
    <property type="entry name" value="Hexapeptide repeat proteins"/>
    <property type="match status" value="1"/>
</dbReference>
<dbReference type="EMBL" id="KP795557">
    <property type="protein sequence ID" value="AKN37979.1"/>
    <property type="molecule type" value="Genomic_DNA"/>
</dbReference>
<dbReference type="Pfam" id="PF00132">
    <property type="entry name" value="Hexapep"/>
    <property type="match status" value="1"/>
</dbReference>
<proteinExistence type="inferred from homology"/>
<dbReference type="AlphaFoldDB" id="A0A0H3ZVT2"/>
<evidence type="ECO:0000256" key="3">
    <source>
        <dbReference type="ARBA" id="ARBA00020291"/>
    </source>
</evidence>
<dbReference type="InterPro" id="IPR050179">
    <property type="entry name" value="Trans_hexapeptide_repeat"/>
</dbReference>
<evidence type="ECO:0000256" key="1">
    <source>
        <dbReference type="ARBA" id="ARBA00007274"/>
    </source>
</evidence>
<name>A0A0H3ZVT2_9GAMM</name>
<evidence type="ECO:0000256" key="6">
    <source>
        <dbReference type="ARBA" id="ARBA00023251"/>
    </source>
</evidence>
<dbReference type="GO" id="GO:0008811">
    <property type="term" value="F:chloramphenicol O-acetyltransferase activity"/>
    <property type="evidence" value="ECO:0007669"/>
    <property type="project" value="UniProtKB-EC"/>
</dbReference>
<dbReference type="EC" id="2.3.1.28" evidence="2"/>
<dbReference type="InterPro" id="IPR001451">
    <property type="entry name" value="Hexapep"/>
</dbReference>